<sequence>MITFGISLAAVLNNAAERHQSSRAATWQITMGLSFIFAVVLSGGIFFASKTPIVYRKGNPKKAKAVMTKVYGVSDNHYSVVTELEEIRVKLQAEETKGKAVQEWINMWKAPKMAYQLALGRGLQMLQQLTGANYFFYYGTTIFTCTGINNSFVTQMILAPLIFGMAMGVCEVDGAESGADEWEGERVCVVGANPEIEGRLERGGEDVIGGGDGVGEAVEREGSEEVLREKKEEEAWCEHDSAGEVRRVVHTKSGGIGMEGLQRVFGYN</sequence>
<organism evidence="1 2">
    <name type="scientific">Lindgomyces ingoldianus</name>
    <dbReference type="NCBI Taxonomy" id="673940"/>
    <lineage>
        <taxon>Eukaryota</taxon>
        <taxon>Fungi</taxon>
        <taxon>Dikarya</taxon>
        <taxon>Ascomycota</taxon>
        <taxon>Pezizomycotina</taxon>
        <taxon>Dothideomycetes</taxon>
        <taxon>Pleosporomycetidae</taxon>
        <taxon>Pleosporales</taxon>
        <taxon>Lindgomycetaceae</taxon>
        <taxon>Lindgomyces</taxon>
    </lineage>
</organism>
<dbReference type="Proteomes" id="UP000799755">
    <property type="component" value="Unassembled WGS sequence"/>
</dbReference>
<comment type="caution">
    <text evidence="1">The sequence shown here is derived from an EMBL/GenBank/DDBJ whole genome shotgun (WGS) entry which is preliminary data.</text>
</comment>
<evidence type="ECO:0000313" key="1">
    <source>
        <dbReference type="EMBL" id="KAF2469982.1"/>
    </source>
</evidence>
<dbReference type="EMBL" id="MU003509">
    <property type="protein sequence ID" value="KAF2469982.1"/>
    <property type="molecule type" value="Genomic_DNA"/>
</dbReference>
<proteinExistence type="predicted"/>
<gene>
    <name evidence="1" type="ORF">BDR25DRAFT_314752</name>
</gene>
<evidence type="ECO:0000313" key="2">
    <source>
        <dbReference type="Proteomes" id="UP000799755"/>
    </source>
</evidence>
<protein>
    <submittedName>
        <fullName evidence="1">Uncharacterized protein</fullName>
    </submittedName>
</protein>
<name>A0ACB6QT11_9PLEO</name>
<accession>A0ACB6QT11</accession>
<reference evidence="1" key="1">
    <citation type="journal article" date="2020" name="Stud. Mycol.">
        <title>101 Dothideomycetes genomes: a test case for predicting lifestyles and emergence of pathogens.</title>
        <authorList>
            <person name="Haridas S."/>
            <person name="Albert R."/>
            <person name="Binder M."/>
            <person name="Bloem J."/>
            <person name="Labutti K."/>
            <person name="Salamov A."/>
            <person name="Andreopoulos B."/>
            <person name="Baker S."/>
            <person name="Barry K."/>
            <person name="Bills G."/>
            <person name="Bluhm B."/>
            <person name="Cannon C."/>
            <person name="Castanera R."/>
            <person name="Culley D."/>
            <person name="Daum C."/>
            <person name="Ezra D."/>
            <person name="Gonzalez J."/>
            <person name="Henrissat B."/>
            <person name="Kuo A."/>
            <person name="Liang C."/>
            <person name="Lipzen A."/>
            <person name="Lutzoni F."/>
            <person name="Magnuson J."/>
            <person name="Mondo S."/>
            <person name="Nolan M."/>
            <person name="Ohm R."/>
            <person name="Pangilinan J."/>
            <person name="Park H.-J."/>
            <person name="Ramirez L."/>
            <person name="Alfaro M."/>
            <person name="Sun H."/>
            <person name="Tritt A."/>
            <person name="Yoshinaga Y."/>
            <person name="Zwiers L.-H."/>
            <person name="Turgeon B."/>
            <person name="Goodwin S."/>
            <person name="Spatafora J."/>
            <person name="Crous P."/>
            <person name="Grigoriev I."/>
        </authorList>
    </citation>
    <scope>NUCLEOTIDE SEQUENCE</scope>
    <source>
        <strain evidence="1">ATCC 200398</strain>
    </source>
</reference>
<keyword evidence="2" id="KW-1185">Reference proteome</keyword>